<dbReference type="EMBL" id="CP029480">
    <property type="protein sequence ID" value="AWV99994.1"/>
    <property type="molecule type" value="Genomic_DNA"/>
</dbReference>
<proteinExistence type="predicted"/>
<gene>
    <name evidence="2" type="ORF">DJ013_18210</name>
</gene>
<dbReference type="InterPro" id="IPR029044">
    <property type="entry name" value="Nucleotide-diphossugar_trans"/>
</dbReference>
<evidence type="ECO:0000313" key="3">
    <source>
        <dbReference type="Proteomes" id="UP000249873"/>
    </source>
</evidence>
<dbReference type="SUPFAM" id="SSF53448">
    <property type="entry name" value="Nucleotide-diphospho-sugar transferases"/>
    <property type="match status" value="1"/>
</dbReference>
<keyword evidence="3" id="KW-1185">Reference proteome</keyword>
<dbReference type="PANTHER" id="PTHR22916">
    <property type="entry name" value="GLYCOSYLTRANSFERASE"/>
    <property type="match status" value="1"/>
</dbReference>
<accession>A0A2Z4GG77</accession>
<dbReference type="AlphaFoldDB" id="A0A2Z4GG77"/>
<reference evidence="2 3" key="1">
    <citation type="submission" date="2018-05" db="EMBL/GenBank/DDBJ databases">
        <title>Complete genome sequence of Arcticibacterium luteifluviistationis SM1504T, a cytophagaceae bacterium isolated from Arctic surface seawater.</title>
        <authorList>
            <person name="Li Y."/>
            <person name="Qin Q.-L."/>
        </authorList>
    </citation>
    <scope>NUCLEOTIDE SEQUENCE [LARGE SCALE GENOMIC DNA]</scope>
    <source>
        <strain evidence="2 3">SM1504</strain>
    </source>
</reference>
<dbReference type="Proteomes" id="UP000249873">
    <property type="component" value="Chromosome"/>
</dbReference>
<dbReference type="Pfam" id="PF00535">
    <property type="entry name" value="Glycos_transf_2"/>
    <property type="match status" value="1"/>
</dbReference>
<sequence>MLLSVIIPVYNSPLYIEEALKSVIKNIPLESEILVIDDGSTDQTPEVLKNFDYNISILFKENGGPSSARNWGIKHSKGKYISFLDADDIWPNDKISRQLNHLESNPESDLIWGRTLPFGINIQEEKPVFSAYLGAGLFRKSAFDKVGNFDEQLLFGEDIDWYLRAKEARLLLNIENEIGLHYRLHQNNSTNNISLRNTYTIKLLKKKLDRRNATN</sequence>
<dbReference type="KEGG" id="als:DJ013_18210"/>
<dbReference type="CDD" id="cd00761">
    <property type="entry name" value="Glyco_tranf_GTA_type"/>
    <property type="match status" value="1"/>
</dbReference>
<name>A0A2Z4GG77_9BACT</name>
<dbReference type="InterPro" id="IPR001173">
    <property type="entry name" value="Glyco_trans_2-like"/>
</dbReference>
<protein>
    <recommendedName>
        <fullName evidence="1">Glycosyltransferase 2-like domain-containing protein</fullName>
    </recommendedName>
</protein>
<evidence type="ECO:0000313" key="2">
    <source>
        <dbReference type="EMBL" id="AWV99994.1"/>
    </source>
</evidence>
<organism evidence="2 3">
    <name type="scientific">Arcticibacterium luteifluviistationis</name>
    <dbReference type="NCBI Taxonomy" id="1784714"/>
    <lineage>
        <taxon>Bacteria</taxon>
        <taxon>Pseudomonadati</taxon>
        <taxon>Bacteroidota</taxon>
        <taxon>Cytophagia</taxon>
        <taxon>Cytophagales</taxon>
        <taxon>Leadbetterellaceae</taxon>
        <taxon>Arcticibacterium</taxon>
    </lineage>
</organism>
<feature type="domain" description="Glycosyltransferase 2-like" evidence="1">
    <location>
        <begin position="4"/>
        <end position="115"/>
    </location>
</feature>
<dbReference type="GO" id="GO:0016758">
    <property type="term" value="F:hexosyltransferase activity"/>
    <property type="evidence" value="ECO:0007669"/>
    <property type="project" value="UniProtKB-ARBA"/>
</dbReference>
<dbReference type="Gene3D" id="3.90.550.10">
    <property type="entry name" value="Spore Coat Polysaccharide Biosynthesis Protein SpsA, Chain A"/>
    <property type="match status" value="1"/>
</dbReference>
<evidence type="ECO:0000259" key="1">
    <source>
        <dbReference type="Pfam" id="PF00535"/>
    </source>
</evidence>
<dbReference type="PANTHER" id="PTHR22916:SF3">
    <property type="entry name" value="UDP-GLCNAC:BETAGAL BETA-1,3-N-ACETYLGLUCOSAMINYLTRANSFERASE-LIKE PROTEIN 1"/>
    <property type="match status" value="1"/>
</dbReference>
<dbReference type="OrthoDB" id="9815829at2"/>
<dbReference type="RefSeq" id="WP_111373362.1">
    <property type="nucleotide sequence ID" value="NZ_CP029480.1"/>
</dbReference>